<name>A0A1F5HC40_9BACT</name>
<dbReference type="STRING" id="1797737.A2196_02050"/>
<dbReference type="EMBL" id="MFCA01000025">
    <property type="protein sequence ID" value="OGE01646.1"/>
    <property type="molecule type" value="Genomic_DNA"/>
</dbReference>
<evidence type="ECO:0008006" key="4">
    <source>
        <dbReference type="Google" id="ProtNLM"/>
    </source>
</evidence>
<feature type="transmembrane region" description="Helical" evidence="1">
    <location>
        <begin position="41"/>
        <end position="62"/>
    </location>
</feature>
<sequence>MELQLTCPNCNKNILPTEYFCHQCGKKLKDKPPSTTFSRQLTVYVISFFLPPFGLWPAVRYLRQQDEKSKKIGLAAIFLTIISILLTIWLTTSFINSFNRELNNQLRFYKDVGY</sequence>
<dbReference type="Proteomes" id="UP000176751">
    <property type="component" value="Unassembled WGS sequence"/>
</dbReference>
<feature type="transmembrane region" description="Helical" evidence="1">
    <location>
        <begin position="74"/>
        <end position="95"/>
    </location>
</feature>
<evidence type="ECO:0000313" key="3">
    <source>
        <dbReference type="Proteomes" id="UP000176751"/>
    </source>
</evidence>
<keyword evidence="1" id="KW-0812">Transmembrane</keyword>
<organism evidence="2 3">
    <name type="scientific">Candidatus Curtissbacteria bacterium RIFOXYA1_FULL_41_14</name>
    <dbReference type="NCBI Taxonomy" id="1797737"/>
    <lineage>
        <taxon>Bacteria</taxon>
        <taxon>Candidatus Curtissiibacteriota</taxon>
    </lineage>
</organism>
<keyword evidence="1" id="KW-1133">Transmembrane helix</keyword>
<evidence type="ECO:0000256" key="1">
    <source>
        <dbReference type="SAM" id="Phobius"/>
    </source>
</evidence>
<proteinExistence type="predicted"/>
<gene>
    <name evidence="2" type="ORF">A2196_02050</name>
</gene>
<evidence type="ECO:0000313" key="2">
    <source>
        <dbReference type="EMBL" id="OGE01646.1"/>
    </source>
</evidence>
<comment type="caution">
    <text evidence="2">The sequence shown here is derived from an EMBL/GenBank/DDBJ whole genome shotgun (WGS) entry which is preliminary data.</text>
</comment>
<dbReference type="AlphaFoldDB" id="A0A1F5HC40"/>
<reference evidence="2 3" key="1">
    <citation type="journal article" date="2016" name="Nat. Commun.">
        <title>Thousands of microbial genomes shed light on interconnected biogeochemical processes in an aquifer system.</title>
        <authorList>
            <person name="Anantharaman K."/>
            <person name="Brown C.T."/>
            <person name="Hug L.A."/>
            <person name="Sharon I."/>
            <person name="Castelle C.J."/>
            <person name="Probst A.J."/>
            <person name="Thomas B.C."/>
            <person name="Singh A."/>
            <person name="Wilkins M.J."/>
            <person name="Karaoz U."/>
            <person name="Brodie E.L."/>
            <person name="Williams K.H."/>
            <person name="Hubbard S.S."/>
            <person name="Banfield J.F."/>
        </authorList>
    </citation>
    <scope>NUCLEOTIDE SEQUENCE [LARGE SCALE GENOMIC DNA]</scope>
</reference>
<keyword evidence="1" id="KW-0472">Membrane</keyword>
<accession>A0A1F5HC40</accession>
<protein>
    <recommendedName>
        <fullName evidence="4">Zinc-ribbon domain-containing protein</fullName>
    </recommendedName>
</protein>